<dbReference type="Proteomes" id="UP001162131">
    <property type="component" value="Unassembled WGS sequence"/>
</dbReference>
<proteinExistence type="predicted"/>
<accession>A0AAU9JLZ2</accession>
<feature type="region of interest" description="Disordered" evidence="1">
    <location>
        <begin position="52"/>
        <end position="78"/>
    </location>
</feature>
<keyword evidence="4" id="KW-1185">Reference proteome</keyword>
<evidence type="ECO:0000256" key="2">
    <source>
        <dbReference type="SAM" id="Phobius"/>
    </source>
</evidence>
<keyword evidence="2" id="KW-0472">Membrane</keyword>
<name>A0AAU9JLZ2_9CILI</name>
<keyword evidence="2" id="KW-0812">Transmembrane</keyword>
<dbReference type="EMBL" id="CAJZBQ010000041">
    <property type="protein sequence ID" value="CAG9326630.1"/>
    <property type="molecule type" value="Genomic_DNA"/>
</dbReference>
<comment type="caution">
    <text evidence="3">The sequence shown here is derived from an EMBL/GenBank/DDBJ whole genome shotgun (WGS) entry which is preliminary data.</text>
</comment>
<evidence type="ECO:0000313" key="4">
    <source>
        <dbReference type="Proteomes" id="UP001162131"/>
    </source>
</evidence>
<dbReference type="AlphaFoldDB" id="A0AAU9JLZ2"/>
<sequence length="78" mass="8821">MVLTKGNNTIWMIGGITALFLGYQMYNPNSYWNSKTAVRVIKKGVAAEVKDQMPRASEKAQELKKEVKEDIKSHIPPK</sequence>
<evidence type="ECO:0000256" key="1">
    <source>
        <dbReference type="SAM" id="MobiDB-lite"/>
    </source>
</evidence>
<evidence type="ECO:0000313" key="3">
    <source>
        <dbReference type="EMBL" id="CAG9326630.1"/>
    </source>
</evidence>
<keyword evidence="2" id="KW-1133">Transmembrane helix</keyword>
<organism evidence="3 4">
    <name type="scientific">Blepharisma stoltei</name>
    <dbReference type="NCBI Taxonomy" id="1481888"/>
    <lineage>
        <taxon>Eukaryota</taxon>
        <taxon>Sar</taxon>
        <taxon>Alveolata</taxon>
        <taxon>Ciliophora</taxon>
        <taxon>Postciliodesmatophora</taxon>
        <taxon>Heterotrichea</taxon>
        <taxon>Heterotrichida</taxon>
        <taxon>Blepharismidae</taxon>
        <taxon>Blepharisma</taxon>
    </lineage>
</organism>
<gene>
    <name evidence="3" type="ORF">BSTOLATCC_MIC41904</name>
</gene>
<protein>
    <submittedName>
        <fullName evidence="3">Uncharacterized protein</fullName>
    </submittedName>
</protein>
<feature type="transmembrane region" description="Helical" evidence="2">
    <location>
        <begin position="9"/>
        <end position="26"/>
    </location>
</feature>
<reference evidence="3" key="1">
    <citation type="submission" date="2021-09" db="EMBL/GenBank/DDBJ databases">
        <authorList>
            <consortium name="AG Swart"/>
            <person name="Singh M."/>
            <person name="Singh A."/>
            <person name="Seah K."/>
            <person name="Emmerich C."/>
        </authorList>
    </citation>
    <scope>NUCLEOTIDE SEQUENCE</scope>
    <source>
        <strain evidence="3">ATCC30299</strain>
    </source>
</reference>